<evidence type="ECO:0000256" key="1">
    <source>
        <dbReference type="SAM" id="Phobius"/>
    </source>
</evidence>
<protein>
    <recommendedName>
        <fullName evidence="5">Ferrochelatase</fullName>
    </recommendedName>
</protein>
<keyword evidence="1" id="KW-0472">Membrane</keyword>
<reference evidence="3" key="1">
    <citation type="journal article" date="2014" name="Int. J. Syst. Evol. Microbiol.">
        <title>Complete genome sequence of Corynebacterium casei LMG S-19264T (=DSM 44701T), isolated from a smear-ripened cheese.</title>
        <authorList>
            <consortium name="US DOE Joint Genome Institute (JGI-PGF)"/>
            <person name="Walter F."/>
            <person name="Albersmeier A."/>
            <person name="Kalinowski J."/>
            <person name="Ruckert C."/>
        </authorList>
    </citation>
    <scope>NUCLEOTIDE SEQUENCE</scope>
    <source>
        <strain evidence="3">CGMCC 1.15360</strain>
    </source>
</reference>
<dbReference type="AlphaFoldDB" id="A0A917DRX3"/>
<evidence type="ECO:0000313" key="3">
    <source>
        <dbReference type="EMBL" id="GGD65180.1"/>
    </source>
</evidence>
<evidence type="ECO:0000313" key="4">
    <source>
        <dbReference type="Proteomes" id="UP000612349"/>
    </source>
</evidence>
<accession>A0A917DRX3</accession>
<feature type="signal peptide" evidence="2">
    <location>
        <begin position="1"/>
        <end position="25"/>
    </location>
</feature>
<evidence type="ECO:0000256" key="2">
    <source>
        <dbReference type="SAM" id="SignalP"/>
    </source>
</evidence>
<feature type="chain" id="PRO_5037064748" description="Ferrochelatase" evidence="2">
    <location>
        <begin position="26"/>
        <end position="85"/>
    </location>
</feature>
<organism evidence="3 4">
    <name type="scientific">Croceicoccus mobilis</name>
    <dbReference type="NCBI Taxonomy" id="1703339"/>
    <lineage>
        <taxon>Bacteria</taxon>
        <taxon>Pseudomonadati</taxon>
        <taxon>Pseudomonadota</taxon>
        <taxon>Alphaproteobacteria</taxon>
        <taxon>Sphingomonadales</taxon>
        <taxon>Erythrobacteraceae</taxon>
        <taxon>Croceicoccus</taxon>
    </lineage>
</organism>
<keyword evidence="1" id="KW-0812">Transmembrane</keyword>
<sequence>MMIIKKLAAVSVAANLALAPIAAHAAPLDTVGSAGTRLSAPAAEASEAKGNGIILILGLLLIGAGAAVALGGGDDDDSAIDPVSM</sequence>
<reference evidence="3" key="2">
    <citation type="submission" date="2020-09" db="EMBL/GenBank/DDBJ databases">
        <authorList>
            <person name="Sun Q."/>
            <person name="Zhou Y."/>
        </authorList>
    </citation>
    <scope>NUCLEOTIDE SEQUENCE</scope>
    <source>
        <strain evidence="3">CGMCC 1.15360</strain>
    </source>
</reference>
<keyword evidence="4" id="KW-1185">Reference proteome</keyword>
<keyword evidence="2" id="KW-0732">Signal</keyword>
<dbReference type="Proteomes" id="UP000612349">
    <property type="component" value="Unassembled WGS sequence"/>
</dbReference>
<evidence type="ECO:0008006" key="5">
    <source>
        <dbReference type="Google" id="ProtNLM"/>
    </source>
</evidence>
<name>A0A917DRX3_9SPHN</name>
<dbReference type="EMBL" id="BMIP01000002">
    <property type="protein sequence ID" value="GGD65180.1"/>
    <property type="molecule type" value="Genomic_DNA"/>
</dbReference>
<comment type="caution">
    <text evidence="3">The sequence shown here is derived from an EMBL/GenBank/DDBJ whole genome shotgun (WGS) entry which is preliminary data.</text>
</comment>
<feature type="transmembrane region" description="Helical" evidence="1">
    <location>
        <begin position="49"/>
        <end position="70"/>
    </location>
</feature>
<gene>
    <name evidence="3" type="ORF">GCM10010990_13360</name>
</gene>
<keyword evidence="1" id="KW-1133">Transmembrane helix</keyword>
<proteinExistence type="predicted"/>